<dbReference type="Proteomes" id="UP001596409">
    <property type="component" value="Unassembled WGS sequence"/>
</dbReference>
<gene>
    <name evidence="2" type="ORF">ACFQMH_31295</name>
</gene>
<protein>
    <submittedName>
        <fullName evidence="2">MarR family winged helix-turn-helix transcriptional regulator</fullName>
    </submittedName>
</protein>
<dbReference type="InterPro" id="IPR036388">
    <property type="entry name" value="WH-like_DNA-bd_sf"/>
</dbReference>
<dbReference type="Pfam" id="PF12802">
    <property type="entry name" value="MarR_2"/>
    <property type="match status" value="1"/>
</dbReference>
<dbReference type="SMART" id="SM00347">
    <property type="entry name" value="HTH_MARR"/>
    <property type="match status" value="1"/>
</dbReference>
<dbReference type="InterPro" id="IPR036390">
    <property type="entry name" value="WH_DNA-bd_sf"/>
</dbReference>
<dbReference type="SUPFAM" id="SSF46785">
    <property type="entry name" value="Winged helix' DNA-binding domain"/>
    <property type="match status" value="1"/>
</dbReference>
<accession>A0ABW2E7G0</accession>
<dbReference type="RefSeq" id="WP_189878875.1">
    <property type="nucleotide sequence ID" value="NZ_BMWA01000030.1"/>
</dbReference>
<evidence type="ECO:0000313" key="2">
    <source>
        <dbReference type="EMBL" id="MFC7016105.1"/>
    </source>
</evidence>
<reference evidence="3" key="1">
    <citation type="journal article" date="2019" name="Int. J. Syst. Evol. Microbiol.">
        <title>The Global Catalogue of Microorganisms (GCM) 10K type strain sequencing project: providing services to taxonomists for standard genome sequencing and annotation.</title>
        <authorList>
            <consortium name="The Broad Institute Genomics Platform"/>
            <consortium name="The Broad Institute Genome Sequencing Center for Infectious Disease"/>
            <person name="Wu L."/>
            <person name="Ma J."/>
        </authorList>
    </citation>
    <scope>NUCLEOTIDE SEQUENCE [LARGE SCALE GENOMIC DNA]</scope>
    <source>
        <strain evidence="3">JCM 4855</strain>
    </source>
</reference>
<dbReference type="EMBL" id="JBHSYM010000073">
    <property type="protein sequence ID" value="MFC7016105.1"/>
    <property type="molecule type" value="Genomic_DNA"/>
</dbReference>
<name>A0ABW2E7G0_9ACTN</name>
<dbReference type="PANTHER" id="PTHR33164">
    <property type="entry name" value="TRANSCRIPTIONAL REGULATOR, MARR FAMILY"/>
    <property type="match status" value="1"/>
</dbReference>
<evidence type="ECO:0000313" key="3">
    <source>
        <dbReference type="Proteomes" id="UP001596409"/>
    </source>
</evidence>
<dbReference type="InterPro" id="IPR039422">
    <property type="entry name" value="MarR/SlyA-like"/>
</dbReference>
<dbReference type="PANTHER" id="PTHR33164:SF99">
    <property type="entry name" value="MARR FAMILY REGULATORY PROTEIN"/>
    <property type="match status" value="1"/>
</dbReference>
<sequence length="161" mass="18081">MGDPAWLSYDELRVFRAFNRASRALMAQVERDMQHDIGLPYTYIEVLWRLRRAPGRALRMSDLADATESKASRITHAVGRLEAAGLVRREVSLEDRRGWLAILTDEGMQTAEHAAPCFAESVRRHFLNVLPPLMRDQLTNIGEMLLIHVNAAAPVDADSGS</sequence>
<proteinExistence type="predicted"/>
<feature type="domain" description="HTH marR-type" evidence="1">
    <location>
        <begin position="11"/>
        <end position="147"/>
    </location>
</feature>
<dbReference type="Gene3D" id="1.10.10.10">
    <property type="entry name" value="Winged helix-like DNA-binding domain superfamily/Winged helix DNA-binding domain"/>
    <property type="match status" value="1"/>
</dbReference>
<evidence type="ECO:0000259" key="1">
    <source>
        <dbReference type="PROSITE" id="PS50995"/>
    </source>
</evidence>
<dbReference type="PROSITE" id="PS50995">
    <property type="entry name" value="HTH_MARR_2"/>
    <property type="match status" value="1"/>
</dbReference>
<organism evidence="2 3">
    <name type="scientific">Streptomyces viridiviolaceus</name>
    <dbReference type="NCBI Taxonomy" id="68282"/>
    <lineage>
        <taxon>Bacteria</taxon>
        <taxon>Bacillati</taxon>
        <taxon>Actinomycetota</taxon>
        <taxon>Actinomycetes</taxon>
        <taxon>Kitasatosporales</taxon>
        <taxon>Streptomycetaceae</taxon>
        <taxon>Streptomyces</taxon>
    </lineage>
</organism>
<keyword evidence="3" id="KW-1185">Reference proteome</keyword>
<comment type="caution">
    <text evidence="2">The sequence shown here is derived from an EMBL/GenBank/DDBJ whole genome shotgun (WGS) entry which is preliminary data.</text>
</comment>
<dbReference type="InterPro" id="IPR000835">
    <property type="entry name" value="HTH_MarR-typ"/>
</dbReference>